<sequence length="104" mass="11590">MALPFTAQDQPMCTVFSGQDPTHYACTTRSVRICGHSTSIRLENKFWTILEQLCQAQGRSMGLFLSELYQEALGNGMEMSNFASLLRCSCLVHLEARQEPDVAA</sequence>
<dbReference type="Pfam" id="PF13467">
    <property type="entry name" value="RHH_4"/>
    <property type="match status" value="1"/>
</dbReference>
<dbReference type="EMBL" id="CP118942">
    <property type="protein sequence ID" value="WEE28902.1"/>
    <property type="molecule type" value="Genomic_DNA"/>
</dbReference>
<proteinExistence type="predicted"/>
<accession>A0AAX3PBP5</accession>
<reference evidence="2" key="1">
    <citation type="submission" date="2023-02" db="EMBL/GenBank/DDBJ databases">
        <title>The sequence of Aeromonas hydrophila K533.</title>
        <authorList>
            <person name="Luo X."/>
        </authorList>
    </citation>
    <scope>NUCLEOTIDE SEQUENCE</scope>
    <source>
        <strain evidence="2">K533</strain>
    </source>
</reference>
<dbReference type="Gene3D" id="1.10.3990.20">
    <property type="entry name" value="protein bp1543"/>
    <property type="match status" value="1"/>
</dbReference>
<dbReference type="RefSeq" id="WP_080761621.1">
    <property type="nucleotide sequence ID" value="NZ_CP113533.1"/>
</dbReference>
<organism evidence="2 3">
    <name type="scientific">Aeromonas hydrophila</name>
    <dbReference type="NCBI Taxonomy" id="644"/>
    <lineage>
        <taxon>Bacteria</taxon>
        <taxon>Pseudomonadati</taxon>
        <taxon>Pseudomonadota</taxon>
        <taxon>Gammaproteobacteria</taxon>
        <taxon>Aeromonadales</taxon>
        <taxon>Aeromonadaceae</taxon>
        <taxon>Aeromonas</taxon>
    </lineage>
</organism>
<protein>
    <submittedName>
        <fullName evidence="2">Ribbon-helix-helix domain-containing protein</fullName>
    </submittedName>
</protein>
<feature type="domain" description="Ribbon-helix-helix" evidence="1">
    <location>
        <begin position="26"/>
        <end position="94"/>
    </location>
</feature>
<dbReference type="AlphaFoldDB" id="A0AAX3PBP5"/>
<gene>
    <name evidence="2" type="ORF">PY771_11555</name>
</gene>
<name>A0AAX3PBP5_AERHY</name>
<dbReference type="Proteomes" id="UP001214666">
    <property type="component" value="Chromosome"/>
</dbReference>
<evidence type="ECO:0000313" key="3">
    <source>
        <dbReference type="Proteomes" id="UP001214666"/>
    </source>
</evidence>
<evidence type="ECO:0000313" key="2">
    <source>
        <dbReference type="EMBL" id="WEE28902.1"/>
    </source>
</evidence>
<evidence type="ECO:0000259" key="1">
    <source>
        <dbReference type="Pfam" id="PF13467"/>
    </source>
</evidence>
<dbReference type="InterPro" id="IPR027373">
    <property type="entry name" value="RHH_dom"/>
</dbReference>
<dbReference type="InterPro" id="IPR038268">
    <property type="entry name" value="RHH_sf"/>
</dbReference>